<organism evidence="1 2">
    <name type="scientific">Pristionchus mayeri</name>
    <dbReference type="NCBI Taxonomy" id="1317129"/>
    <lineage>
        <taxon>Eukaryota</taxon>
        <taxon>Metazoa</taxon>
        <taxon>Ecdysozoa</taxon>
        <taxon>Nematoda</taxon>
        <taxon>Chromadorea</taxon>
        <taxon>Rhabditida</taxon>
        <taxon>Rhabditina</taxon>
        <taxon>Diplogasteromorpha</taxon>
        <taxon>Diplogasteroidea</taxon>
        <taxon>Neodiplogasteridae</taxon>
        <taxon>Pristionchus</taxon>
    </lineage>
</organism>
<feature type="non-terminal residue" evidence="1">
    <location>
        <position position="1"/>
    </location>
</feature>
<evidence type="ECO:0000313" key="1">
    <source>
        <dbReference type="EMBL" id="GMR35872.1"/>
    </source>
</evidence>
<accession>A0AAN4Z7E6</accession>
<comment type="caution">
    <text evidence="1">The sequence shown here is derived from an EMBL/GenBank/DDBJ whole genome shotgun (WGS) entry which is preliminary data.</text>
</comment>
<keyword evidence="2" id="KW-1185">Reference proteome</keyword>
<sequence>LLLFVSIPLVSSISWRDEMKRTFNLTIDEFIYNEILSEEAAKTNRTAATLEEWCFLGLPMEFFSFEKKSNVNIASDLVGTYNSDEVLSRKEENSSLYAKLKKTFEKFIEYAVEKRLIAPFAKDIQEFLQSVDTAILDSLESMSQHKDATDAEKKILLAKGLDSLLASIITNYHEVSESSKNQLERLLCLRTFYRIADGMKIIKKLEKFVEENSHQETL</sequence>
<protein>
    <submittedName>
        <fullName evidence="1">Uncharacterized protein</fullName>
    </submittedName>
</protein>
<dbReference type="EMBL" id="BTRK01000002">
    <property type="protein sequence ID" value="GMR35872.1"/>
    <property type="molecule type" value="Genomic_DNA"/>
</dbReference>
<name>A0AAN4Z7E6_9BILA</name>
<proteinExistence type="predicted"/>
<evidence type="ECO:0000313" key="2">
    <source>
        <dbReference type="Proteomes" id="UP001328107"/>
    </source>
</evidence>
<dbReference type="Proteomes" id="UP001328107">
    <property type="component" value="Unassembled WGS sequence"/>
</dbReference>
<reference evidence="2" key="1">
    <citation type="submission" date="2022-10" db="EMBL/GenBank/DDBJ databases">
        <title>Genome assembly of Pristionchus species.</title>
        <authorList>
            <person name="Yoshida K."/>
            <person name="Sommer R.J."/>
        </authorList>
    </citation>
    <scope>NUCLEOTIDE SEQUENCE [LARGE SCALE GENOMIC DNA]</scope>
    <source>
        <strain evidence="2">RS5460</strain>
    </source>
</reference>
<dbReference type="AlphaFoldDB" id="A0AAN4Z7E6"/>
<gene>
    <name evidence="1" type="ORF">PMAYCL1PPCAC_06067</name>
</gene>